<dbReference type="SUPFAM" id="SSF56349">
    <property type="entry name" value="DNA breaking-rejoining enzymes"/>
    <property type="match status" value="1"/>
</dbReference>
<dbReference type="PROSITE" id="PS51898">
    <property type="entry name" value="TYR_RECOMBINASE"/>
    <property type="match status" value="1"/>
</dbReference>
<dbReference type="InterPro" id="IPR010998">
    <property type="entry name" value="Integrase_recombinase_N"/>
</dbReference>
<feature type="domain" description="Tyr recombinase" evidence="4">
    <location>
        <begin position="235"/>
        <end position="420"/>
    </location>
</feature>
<evidence type="ECO:0000313" key="6">
    <source>
        <dbReference type="Proteomes" id="UP000600214"/>
    </source>
</evidence>
<evidence type="ECO:0000259" key="4">
    <source>
        <dbReference type="PROSITE" id="PS51898"/>
    </source>
</evidence>
<evidence type="ECO:0000256" key="3">
    <source>
        <dbReference type="ARBA" id="ARBA00023172"/>
    </source>
</evidence>
<dbReference type="RefSeq" id="WP_188928932.1">
    <property type="nucleotide sequence ID" value="NZ_BMIA01000001.1"/>
</dbReference>
<dbReference type="Pfam" id="PF00589">
    <property type="entry name" value="Phage_integrase"/>
    <property type="match status" value="1"/>
</dbReference>
<dbReference type="Gene3D" id="1.10.150.130">
    <property type="match status" value="1"/>
</dbReference>
<dbReference type="EMBL" id="BMIA01000001">
    <property type="protein sequence ID" value="GGH24654.1"/>
    <property type="molecule type" value="Genomic_DNA"/>
</dbReference>
<evidence type="ECO:0000256" key="2">
    <source>
        <dbReference type="ARBA" id="ARBA00023125"/>
    </source>
</evidence>
<keyword evidence="6" id="KW-1185">Reference proteome</keyword>
<accession>A0ABQ1YHD4</accession>
<proteinExistence type="inferred from homology"/>
<protein>
    <submittedName>
        <fullName evidence="5">Transposase</fullName>
    </submittedName>
</protein>
<evidence type="ECO:0000256" key="1">
    <source>
        <dbReference type="ARBA" id="ARBA00008857"/>
    </source>
</evidence>
<dbReference type="Pfam" id="PF17293">
    <property type="entry name" value="Arm-DNA-bind_5"/>
    <property type="match status" value="1"/>
</dbReference>
<dbReference type="Pfam" id="PF13102">
    <property type="entry name" value="Phage_int_SAM_5"/>
    <property type="match status" value="1"/>
</dbReference>
<dbReference type="InterPro" id="IPR013762">
    <property type="entry name" value="Integrase-like_cat_sf"/>
</dbReference>
<comment type="caution">
    <text evidence="5">The sequence shown here is derived from an EMBL/GenBank/DDBJ whole genome shotgun (WGS) entry which is preliminary data.</text>
</comment>
<reference evidence="6" key="1">
    <citation type="journal article" date="2019" name="Int. J. Syst. Evol. Microbiol.">
        <title>The Global Catalogue of Microorganisms (GCM) 10K type strain sequencing project: providing services to taxonomists for standard genome sequencing and annotation.</title>
        <authorList>
            <consortium name="The Broad Institute Genomics Platform"/>
            <consortium name="The Broad Institute Genome Sequencing Center for Infectious Disease"/>
            <person name="Wu L."/>
            <person name="Ma J."/>
        </authorList>
    </citation>
    <scope>NUCLEOTIDE SEQUENCE [LARGE SCALE GENOMIC DNA]</scope>
    <source>
        <strain evidence="6">CGMCC 1.15288</strain>
    </source>
</reference>
<evidence type="ECO:0000313" key="5">
    <source>
        <dbReference type="EMBL" id="GGH24654.1"/>
    </source>
</evidence>
<dbReference type="InterPro" id="IPR002104">
    <property type="entry name" value="Integrase_catalytic"/>
</dbReference>
<keyword evidence="2" id="KW-0238">DNA-binding</keyword>
<dbReference type="InterPro" id="IPR025269">
    <property type="entry name" value="SAM-like_dom"/>
</dbReference>
<dbReference type="Gene3D" id="1.10.443.10">
    <property type="entry name" value="Intergrase catalytic core"/>
    <property type="match status" value="1"/>
</dbReference>
<comment type="similarity">
    <text evidence="1">Belongs to the 'phage' integrase family.</text>
</comment>
<keyword evidence="3" id="KW-0233">DNA recombination</keyword>
<dbReference type="PANTHER" id="PTHR30349">
    <property type="entry name" value="PHAGE INTEGRASE-RELATED"/>
    <property type="match status" value="1"/>
</dbReference>
<sequence length="437" mass="50487">MMNFKQNLTVLFWLYRQKAKADGKAPIYARITIDGKYTEISTGKKVNPASWDLDTKQVTGSGLEVKLANQKLAQLQTDVERIFNGLQTQFREVTPAMVKNVYLGKPAIEQPKLAKPAAKNEQTVLEVLDEFIAKFEKRVERENVSYETLKHWRSTKKKVAGFIKYHFDREDIHFSSLPDTFADDLYDYLTLHVAKPLAEVTARKEVKWVRQIVKIGVKKKYIPSNPMEGFKCSGGDVEVIPLEFWQVEKIQQKQFSVDRISEVRDAFIFQCFTGFAYQDIYDLSPENVVLVGTKKERWLVKHRGKTEVGEMVPILPIVDQLISKYQDHPYCIANRKLIPVNSNYRYNVYLKDIAQLCEIRDVSGSIRRLDTHDARHFFADMMLNNGVPLEDVSKMLGHRSIRTTMRYCRVRKSRISESVATLRDKLFDPCGSLRATT</sequence>
<dbReference type="InterPro" id="IPR011010">
    <property type="entry name" value="DNA_brk_join_enz"/>
</dbReference>
<dbReference type="InterPro" id="IPR050090">
    <property type="entry name" value="Tyrosine_recombinase_XerCD"/>
</dbReference>
<organism evidence="5 6">
    <name type="scientific">Dyadobacter endophyticus</name>
    <dbReference type="NCBI Taxonomy" id="1749036"/>
    <lineage>
        <taxon>Bacteria</taxon>
        <taxon>Pseudomonadati</taxon>
        <taxon>Bacteroidota</taxon>
        <taxon>Cytophagia</taxon>
        <taxon>Cytophagales</taxon>
        <taxon>Spirosomataceae</taxon>
        <taxon>Dyadobacter</taxon>
    </lineage>
</organism>
<dbReference type="CDD" id="cd01185">
    <property type="entry name" value="INTN1_C_like"/>
    <property type="match status" value="1"/>
</dbReference>
<dbReference type="PANTHER" id="PTHR30349:SF64">
    <property type="entry name" value="PROPHAGE INTEGRASE INTD-RELATED"/>
    <property type="match status" value="1"/>
</dbReference>
<gene>
    <name evidence="5" type="ORF">GCM10007423_08280</name>
</gene>
<dbReference type="InterPro" id="IPR035386">
    <property type="entry name" value="Arm-DNA-bind_5"/>
</dbReference>
<name>A0ABQ1YHD4_9BACT</name>
<dbReference type="Proteomes" id="UP000600214">
    <property type="component" value="Unassembled WGS sequence"/>
</dbReference>